<organism evidence="2 3">
    <name type="scientific">Paraburkholderia fynbosensis</name>
    <dbReference type="NCBI Taxonomy" id="1200993"/>
    <lineage>
        <taxon>Bacteria</taxon>
        <taxon>Pseudomonadati</taxon>
        <taxon>Pseudomonadota</taxon>
        <taxon>Betaproteobacteria</taxon>
        <taxon>Burkholderiales</taxon>
        <taxon>Burkholderiaceae</taxon>
        <taxon>Paraburkholderia</taxon>
    </lineage>
</organism>
<dbReference type="Pfam" id="PF15892">
    <property type="entry name" value="BNR_4"/>
    <property type="match status" value="1"/>
</dbReference>
<name>A0A6J5GVL2_9BURK</name>
<dbReference type="RefSeq" id="WP_175165149.1">
    <property type="nucleotide sequence ID" value="NZ_CADIKI010000022.1"/>
</dbReference>
<feature type="chain" id="PRO_5026878521" evidence="1">
    <location>
        <begin position="26"/>
        <end position="470"/>
    </location>
</feature>
<accession>A0A6J5GVL2</accession>
<reference evidence="2 3" key="1">
    <citation type="submission" date="2020-04" db="EMBL/GenBank/DDBJ databases">
        <authorList>
            <person name="De Canck E."/>
        </authorList>
    </citation>
    <scope>NUCLEOTIDE SEQUENCE [LARGE SCALE GENOMIC DNA]</scope>
    <source>
        <strain evidence="2 3">LMG 27177</strain>
    </source>
</reference>
<gene>
    <name evidence="2" type="ORF">LMG27177_06018</name>
</gene>
<evidence type="ECO:0000313" key="3">
    <source>
        <dbReference type="Proteomes" id="UP000494252"/>
    </source>
</evidence>
<keyword evidence="1" id="KW-0732">Signal</keyword>
<evidence type="ECO:0000256" key="1">
    <source>
        <dbReference type="SAM" id="SignalP"/>
    </source>
</evidence>
<keyword evidence="3" id="KW-1185">Reference proteome</keyword>
<protein>
    <submittedName>
        <fullName evidence="2">Uncharacterized protein</fullName>
    </submittedName>
</protein>
<dbReference type="Proteomes" id="UP000494252">
    <property type="component" value="Unassembled WGS sequence"/>
</dbReference>
<dbReference type="EMBL" id="CADIKI010000022">
    <property type="protein sequence ID" value="CAB3806009.1"/>
    <property type="molecule type" value="Genomic_DNA"/>
</dbReference>
<proteinExistence type="predicted"/>
<dbReference type="AlphaFoldDB" id="A0A6J5GVL2"/>
<sequence length="470" mass="52245">MRLITRSTILFGGLILLGASVCVFAQGTNKANSSRCAAPPSEITIDRAWGGARVAFDALENKDYLYVAYYDADRWLTVAQVNKCNGGLEKIRVPSRFGGWDEHNSIALAFDAENRLNVSGNMHVSPLVYARMDVPDRLAGLSILRGMVGADEERTTYPYFFRFPDGALAFSYRSGQSGDGIELINRLVGSDWVRWTNQPVFAPNRDGTTINAYHSDYVLGPDKFFHVAWVWRRTYKVETNFHVNYAKSRDLRVWEDSRGNVLSSPITPASAEVVDQVPENSGLFNNVRLGFDEEGRPTISYLKFDATGATQLFHARPGSNGWISVPATDWGYRWDPRGGGSVPSEISFSGVKVSDGRLIEQVKQPEIGSKIFVYGDDSLKVQEALNPDVDEPTAQIKDRHPPKGAILNARAVRAESSRAGVLKYRYAISWFSLPVDNRDKPRDCARVGLPCDFISELVLHSSPIANPRKN</sequence>
<evidence type="ECO:0000313" key="2">
    <source>
        <dbReference type="EMBL" id="CAB3806009.1"/>
    </source>
</evidence>
<feature type="signal peptide" evidence="1">
    <location>
        <begin position="1"/>
        <end position="25"/>
    </location>
</feature>